<dbReference type="VEuPathDB" id="FungiDB:A9K55_007788"/>
<protein>
    <submittedName>
        <fullName evidence="2">Uncharacterized protein</fullName>
    </submittedName>
</protein>
<feature type="region of interest" description="Disordered" evidence="1">
    <location>
        <begin position="257"/>
        <end position="289"/>
    </location>
</feature>
<reference evidence="2 3" key="1">
    <citation type="journal article" date="2017" name="BMC Genomics">
        <title>Chromosome level assembly and secondary metabolite potential of the parasitic fungus Cordyceps militaris.</title>
        <authorList>
            <person name="Kramer G.J."/>
            <person name="Nodwell J.R."/>
        </authorList>
    </citation>
    <scope>NUCLEOTIDE SEQUENCE [LARGE SCALE GENOMIC DNA]</scope>
    <source>
        <strain evidence="2 3">ATCC 34164</strain>
    </source>
</reference>
<gene>
    <name evidence="2" type="ORF">A9K55_007788</name>
</gene>
<accession>A0A2H4SJ13</accession>
<organism evidence="2 3">
    <name type="scientific">Cordyceps militaris</name>
    <name type="common">Caterpillar fungus</name>
    <name type="synonym">Clavaria militaris</name>
    <dbReference type="NCBI Taxonomy" id="73501"/>
    <lineage>
        <taxon>Eukaryota</taxon>
        <taxon>Fungi</taxon>
        <taxon>Dikarya</taxon>
        <taxon>Ascomycota</taxon>
        <taxon>Pezizomycotina</taxon>
        <taxon>Sordariomycetes</taxon>
        <taxon>Hypocreomycetidae</taxon>
        <taxon>Hypocreales</taxon>
        <taxon>Cordycipitaceae</taxon>
        <taxon>Cordyceps</taxon>
    </lineage>
</organism>
<dbReference type="EMBL" id="CP023324">
    <property type="protein sequence ID" value="ATY63106.1"/>
    <property type="molecule type" value="Genomic_DNA"/>
</dbReference>
<evidence type="ECO:0000256" key="1">
    <source>
        <dbReference type="SAM" id="MobiDB-lite"/>
    </source>
</evidence>
<name>A0A2H4SJ13_CORMI</name>
<evidence type="ECO:0000313" key="3">
    <source>
        <dbReference type="Proteomes" id="UP000323067"/>
    </source>
</evidence>
<dbReference type="Proteomes" id="UP000323067">
    <property type="component" value="Chromosome vii"/>
</dbReference>
<proteinExistence type="predicted"/>
<dbReference type="VEuPathDB" id="FungiDB:CCM_07088"/>
<sequence>MQTVKSLNTARVDCVKIFSLYYRATTYIVVVLIRMRLGIVEERGLTSMTMTIGALPSLVSISLPCLAFCGDWDGCALLPAFPCAHFAAQNRVTGRGTDDCRTQRPFQLAWLVPGKAKASFVMSWTQPQQLGDKYQFFENYAFGEALLQIDVPAINKRQAKPNKMQGMQGAVALTLSPIIGHDSFVTQPALQFALSPIRGQPACSGTELARHAAFVPSTGLQAPLNSSAKSRYELQVGRRLASWQRAKASFQASGHWPPTLVPSMTRDPTTMVGGRPKRSGPMSWPKNPQQPSPCWSINITRPCWLGAGAARGFYWLMIPARQAQPVSFPRAEKEVQGYLADDWGNLASKPRRQPRQPTYLFGR</sequence>
<dbReference type="AlphaFoldDB" id="A0A2H4SJ13"/>
<evidence type="ECO:0000313" key="2">
    <source>
        <dbReference type="EMBL" id="ATY63106.1"/>
    </source>
</evidence>